<feature type="signal peptide" evidence="1">
    <location>
        <begin position="1"/>
        <end position="28"/>
    </location>
</feature>
<protein>
    <submittedName>
        <fullName evidence="2">DUF2844 domain-containing protein</fullName>
    </submittedName>
</protein>
<evidence type="ECO:0000313" key="3">
    <source>
        <dbReference type="Proteomes" id="UP000280434"/>
    </source>
</evidence>
<dbReference type="Proteomes" id="UP000280434">
    <property type="component" value="Unassembled WGS sequence"/>
</dbReference>
<sequence length="165" mass="16618">MSIRSVRAALFAALAGCVALGAAAPSYAALGAAPMQSSTNATSIPLRATAHAAVQGPANQPAPYTVTQTTFDSGTVVREYVSAAGTVFGIAWTGSRVDLTALLGSYFPQYDQALAALRATRTGRGPVAIDDSGLVVHSGGHMGSFAGQAWLPQALPAGVSGNDIQ</sequence>
<name>A0A494X5M8_9BURK</name>
<organism evidence="2 3">
    <name type="scientific">Trinickia fusca</name>
    <dbReference type="NCBI Taxonomy" id="2419777"/>
    <lineage>
        <taxon>Bacteria</taxon>
        <taxon>Pseudomonadati</taxon>
        <taxon>Pseudomonadota</taxon>
        <taxon>Betaproteobacteria</taxon>
        <taxon>Burkholderiales</taxon>
        <taxon>Burkholderiaceae</taxon>
        <taxon>Trinickia</taxon>
    </lineage>
</organism>
<feature type="chain" id="PRO_5019771247" evidence="1">
    <location>
        <begin position="29"/>
        <end position="165"/>
    </location>
</feature>
<dbReference type="OrthoDB" id="7561239at2"/>
<dbReference type="AlphaFoldDB" id="A0A494X5M8"/>
<dbReference type="Pfam" id="PF11005">
    <property type="entry name" value="DUF2844"/>
    <property type="match status" value="1"/>
</dbReference>
<keyword evidence="3" id="KW-1185">Reference proteome</keyword>
<reference evidence="2 3" key="1">
    <citation type="submission" date="2018-10" db="EMBL/GenBank/DDBJ databases">
        <title>Paraburkholderia sp. 7MK8-2, isolated from soil.</title>
        <authorList>
            <person name="Gao Z.-H."/>
            <person name="Qiu L.-H."/>
        </authorList>
    </citation>
    <scope>NUCLEOTIDE SEQUENCE [LARGE SCALE GENOMIC DNA]</scope>
    <source>
        <strain evidence="2 3">7MK8-2</strain>
    </source>
</reference>
<evidence type="ECO:0000313" key="2">
    <source>
        <dbReference type="EMBL" id="RKP45632.1"/>
    </source>
</evidence>
<comment type="caution">
    <text evidence="2">The sequence shown here is derived from an EMBL/GenBank/DDBJ whole genome shotgun (WGS) entry which is preliminary data.</text>
</comment>
<evidence type="ECO:0000256" key="1">
    <source>
        <dbReference type="SAM" id="SignalP"/>
    </source>
</evidence>
<dbReference type="EMBL" id="RBZV01000009">
    <property type="protein sequence ID" value="RKP45632.1"/>
    <property type="molecule type" value="Genomic_DNA"/>
</dbReference>
<gene>
    <name evidence="2" type="ORF">D7S89_20070</name>
</gene>
<accession>A0A494X5M8</accession>
<keyword evidence="1" id="KW-0732">Signal</keyword>
<dbReference type="InterPro" id="IPR021267">
    <property type="entry name" value="DUF2844"/>
</dbReference>
<proteinExistence type="predicted"/>